<sequence length="369" mass="39609">MTAMTSADAPTTRGGGTCLVTGGAGFIGTAISPALVASFDRVVAMDNLHPQIHPSAERPRDLHPDVELLVHDVTDAQAWDEVLATVRPDVVVHLAAETGTGQSLAESTRHATVNVVGTSQMLDALHRSGHLPRRIVLTSSRAVYGEGAWRRDGDGSTFYPPQRTRESLEGGQWDFPGAAPEPMRASTTFPAPVSVYGGTKLAQEHVLRAWAHSFGVEAVVLRLQNVYGPGQSLINPYTGIMSLFCRLAKAGESIPLYEDGQVRRDFVLIDDVARAVHLAAVVEPAPDEPVDVGSGEHQTIALAAELIAERYGAPAPHVTGQFRDGDVRHAWADVATAERVLGWTPEFDLRAGIDRLATWIDENLSATRS</sequence>
<accession>A0A4Y3L017</accession>
<dbReference type="EMBL" id="BJLR01000040">
    <property type="protein sequence ID" value="GEA89969.1"/>
    <property type="molecule type" value="Genomic_DNA"/>
</dbReference>
<dbReference type="InterPro" id="IPR036291">
    <property type="entry name" value="NAD(P)-bd_dom_sf"/>
</dbReference>
<evidence type="ECO:0000313" key="3">
    <source>
        <dbReference type="EMBL" id="GEA89969.1"/>
    </source>
</evidence>
<name>A0A4Y3L017_9CELL</name>
<feature type="domain" description="NAD-dependent epimerase/dehydratase" evidence="2">
    <location>
        <begin position="181"/>
        <end position="281"/>
    </location>
</feature>
<dbReference type="PRINTS" id="PR01713">
    <property type="entry name" value="NUCEPIMERASE"/>
</dbReference>
<evidence type="ECO:0000259" key="2">
    <source>
        <dbReference type="Pfam" id="PF01370"/>
    </source>
</evidence>
<dbReference type="Proteomes" id="UP000317046">
    <property type="component" value="Unassembled WGS sequence"/>
</dbReference>
<organism evidence="3 4">
    <name type="scientific">Cellulomonas cellasea</name>
    <dbReference type="NCBI Taxonomy" id="43670"/>
    <lineage>
        <taxon>Bacteria</taxon>
        <taxon>Bacillati</taxon>
        <taxon>Actinomycetota</taxon>
        <taxon>Actinomycetes</taxon>
        <taxon>Micrococcales</taxon>
        <taxon>Cellulomonadaceae</taxon>
        <taxon>Cellulomonas</taxon>
    </lineage>
</organism>
<comment type="caution">
    <text evidence="3">The sequence shown here is derived from an EMBL/GenBank/DDBJ whole genome shotgun (WGS) entry which is preliminary data.</text>
</comment>
<dbReference type="Pfam" id="PF01370">
    <property type="entry name" value="Epimerase"/>
    <property type="match status" value="2"/>
</dbReference>
<reference evidence="3" key="1">
    <citation type="submission" date="2019-06" db="EMBL/GenBank/DDBJ databases">
        <title>Whole genome shotgun sequence of Cellulomonas cellasea NBRC 3753.</title>
        <authorList>
            <person name="Hosoyama A."/>
            <person name="Uohara A."/>
            <person name="Ohji S."/>
            <person name="Ichikawa N."/>
        </authorList>
    </citation>
    <scope>NUCLEOTIDE SEQUENCE [LARGE SCALE GENOMIC DNA]</scope>
    <source>
        <strain evidence="3">NBRC 3753</strain>
    </source>
</reference>
<dbReference type="SUPFAM" id="SSF51735">
    <property type="entry name" value="NAD(P)-binding Rossmann-fold domains"/>
    <property type="match status" value="1"/>
</dbReference>
<dbReference type="Gene3D" id="3.40.50.720">
    <property type="entry name" value="NAD(P)-binding Rossmann-like Domain"/>
    <property type="match status" value="1"/>
</dbReference>
<comment type="similarity">
    <text evidence="1">Belongs to the NAD(P)-dependent epimerase/dehydratase family.</text>
</comment>
<keyword evidence="4" id="KW-1185">Reference proteome</keyword>
<evidence type="ECO:0000256" key="1">
    <source>
        <dbReference type="ARBA" id="ARBA00007637"/>
    </source>
</evidence>
<dbReference type="AlphaFoldDB" id="A0A4Y3L017"/>
<protein>
    <submittedName>
        <fullName evidence="3">Epimerase/dehydratase</fullName>
    </submittedName>
</protein>
<feature type="domain" description="NAD-dependent epimerase/dehydratase" evidence="2">
    <location>
        <begin position="19"/>
        <end position="149"/>
    </location>
</feature>
<dbReference type="InterPro" id="IPR001509">
    <property type="entry name" value="Epimerase_deHydtase"/>
</dbReference>
<gene>
    <name evidence="3" type="primary">wbiB</name>
    <name evidence="3" type="ORF">CCE01nite_39180</name>
</gene>
<evidence type="ECO:0000313" key="4">
    <source>
        <dbReference type="Proteomes" id="UP000317046"/>
    </source>
</evidence>
<proteinExistence type="inferred from homology"/>
<dbReference type="PANTHER" id="PTHR43000">
    <property type="entry name" value="DTDP-D-GLUCOSE 4,6-DEHYDRATASE-RELATED"/>
    <property type="match status" value="1"/>
</dbReference>